<dbReference type="InterPro" id="IPR000162">
    <property type="entry name" value="GPCR_3_mtglu_rcpt"/>
</dbReference>
<reference evidence="15" key="1">
    <citation type="submission" date="2015-02" db="EMBL/GenBank/DDBJ databases">
        <title>Genome sequencing for Strongylocentrotus purpuratus.</title>
        <authorList>
            <person name="Murali S."/>
            <person name="Liu Y."/>
            <person name="Vee V."/>
            <person name="English A."/>
            <person name="Wang M."/>
            <person name="Skinner E."/>
            <person name="Han Y."/>
            <person name="Muzny D.M."/>
            <person name="Worley K.C."/>
            <person name="Gibbs R.A."/>
        </authorList>
    </citation>
    <scope>NUCLEOTIDE SEQUENCE</scope>
</reference>
<dbReference type="Gene3D" id="3.40.50.2300">
    <property type="match status" value="2"/>
</dbReference>
<dbReference type="InterPro" id="IPR038550">
    <property type="entry name" value="GPCR_3_9-Cys_sf"/>
</dbReference>
<feature type="region of interest" description="Disordered" evidence="11">
    <location>
        <begin position="872"/>
        <end position="891"/>
    </location>
</feature>
<evidence type="ECO:0000256" key="12">
    <source>
        <dbReference type="SAM" id="Phobius"/>
    </source>
</evidence>
<dbReference type="PRINTS" id="PR00248">
    <property type="entry name" value="GPCRMGR"/>
</dbReference>
<dbReference type="PRINTS" id="PR00593">
    <property type="entry name" value="MTABOTROPICR"/>
</dbReference>
<feature type="transmembrane region" description="Helical" evidence="12">
    <location>
        <begin position="590"/>
        <end position="611"/>
    </location>
</feature>
<keyword evidence="3" id="KW-1003">Cell membrane</keyword>
<feature type="transmembrane region" description="Helical" evidence="12">
    <location>
        <begin position="816"/>
        <end position="840"/>
    </location>
</feature>
<dbReference type="InterPro" id="IPR017979">
    <property type="entry name" value="GPCR_3_CS"/>
</dbReference>
<keyword evidence="15" id="KW-1185">Reference proteome</keyword>
<keyword evidence="6" id="KW-0297">G-protein coupled receptor</keyword>
<name>A0A7M7NXM3_STRPU</name>
<feature type="transmembrane region" description="Helical" evidence="12">
    <location>
        <begin position="783"/>
        <end position="804"/>
    </location>
</feature>
<accession>A0A7M7NXM3</accession>
<evidence type="ECO:0000256" key="10">
    <source>
        <dbReference type="ARBA" id="ARBA00023224"/>
    </source>
</evidence>
<feature type="transmembrane region" description="Helical" evidence="12">
    <location>
        <begin position="656"/>
        <end position="675"/>
    </location>
</feature>
<reference evidence="14" key="2">
    <citation type="submission" date="2021-01" db="UniProtKB">
        <authorList>
            <consortium name="EnsemblMetazoa"/>
        </authorList>
    </citation>
    <scope>IDENTIFICATION</scope>
</reference>
<dbReference type="RefSeq" id="XP_030843273.1">
    <property type="nucleotide sequence ID" value="XM_030987413.1"/>
</dbReference>
<keyword evidence="8" id="KW-0675">Receptor</keyword>
<dbReference type="OMA" id="KHWRQWV"/>
<feature type="transmembrane region" description="Helical" evidence="12">
    <location>
        <begin position="754"/>
        <end position="771"/>
    </location>
</feature>
<feature type="domain" description="G-protein coupled receptors family 3 profile" evidence="13">
    <location>
        <begin position="590"/>
        <end position="855"/>
    </location>
</feature>
<evidence type="ECO:0000256" key="8">
    <source>
        <dbReference type="ARBA" id="ARBA00023170"/>
    </source>
</evidence>
<dbReference type="SUPFAM" id="SSF53822">
    <property type="entry name" value="Periplasmic binding protein-like I"/>
    <property type="match status" value="1"/>
</dbReference>
<evidence type="ECO:0000256" key="2">
    <source>
        <dbReference type="ARBA" id="ARBA00007242"/>
    </source>
</evidence>
<evidence type="ECO:0000313" key="14">
    <source>
        <dbReference type="EnsemblMetazoa" id="XP_030843273"/>
    </source>
</evidence>
<dbReference type="KEGG" id="spu:583252"/>
<dbReference type="InterPro" id="IPR001828">
    <property type="entry name" value="ANF_lig-bd_rcpt"/>
</dbReference>
<dbReference type="InterPro" id="IPR050726">
    <property type="entry name" value="mGluR"/>
</dbReference>
<dbReference type="PROSITE" id="PS00981">
    <property type="entry name" value="G_PROTEIN_RECEP_F3_3"/>
    <property type="match status" value="1"/>
</dbReference>
<sequence>MSDITSKWPSNHAVRIDGDIIIGGLLRVHQSSDKHVCGQLLQQLGIQSVEAMLYTLDKINNGSILPGFTLGLLAFDDCSHEAYSLEQSVKFVRFDQDLDYNIVDPTDVESACKVNDTVDSAWTKSSKNRDRGSRVAGVVGASTSWCTVQVANLLKLFKIPQVAYWSTINDLSNKDRFPYLFRTVPPDRYQAMAMLDFLHRFNWTYVSIVHDSSNYAVRAVEELTRLVKASSICLATTQVFPHDVRDGIGSYYDDIVSALLSKPTARVVIVWSEEYHVSRLLHAVQRKNVENHFIWIGSDSWSGRQYQTLNNEAALEGAITFHPTTKPIDGFDEYFTSLRPLSNRRNPWFLEYWEVLHNCTWSNTDTIASHNRVVHRPPYRTVFPRRCTGNERRHLSLDDYQQLFQLQFVADALLAFAYALKDMHADLCGVETPGLCDRMRPVQGGLLKKYLSKVQFKGITGAQLSFDEDGDGPALYTLLNYQQVSPGVYNYVTIGHYSDKIHLNGSQPQFKLFSPEYPTSACGVPCKQWEVKVVLEDKCCWRCEPCGDLSSPHYLVDRETCEQCEEGSRTNASYTGCDLVPAVPILPTGWAILVIVFASLGILTTGIIGLIFRRYRMTPLVKASGKELMTVLLFGVLMCYIISILFFVPPNFIVCGLHQLLMSHGFTVCYSALLVKTNRVHRIFQNGRSTPKRPEFISPISQVIITVILIGVQAILSAVLMAANPPHVVRSGANDGEVYLVCHCFVDHFSLLNMAYPILLMLLCTAYAFLTRKIPDQFNEAKFIGFTLYTTCIVWLAMVPIYILTASNLKLRLISVSFAVCLSATVSLACLFAPKVYIILLRPKRNVRMNNAAMKHANNCHHVVSQSALSHTCSNQDESTPDEHEHEQEML</sequence>
<evidence type="ECO:0000256" key="5">
    <source>
        <dbReference type="ARBA" id="ARBA00022989"/>
    </source>
</evidence>
<feature type="transmembrane region" description="Helical" evidence="12">
    <location>
        <begin position="631"/>
        <end position="650"/>
    </location>
</feature>
<dbReference type="Pfam" id="PF00003">
    <property type="entry name" value="7tm_3"/>
    <property type="match status" value="1"/>
</dbReference>
<dbReference type="GO" id="GO:0005886">
    <property type="term" value="C:plasma membrane"/>
    <property type="evidence" value="ECO:0000318"/>
    <property type="project" value="GO_Central"/>
</dbReference>
<dbReference type="AlphaFoldDB" id="A0A7M7NXM3"/>
<keyword evidence="10" id="KW-0807">Transducer</keyword>
<dbReference type="PANTHER" id="PTHR24060">
    <property type="entry name" value="METABOTROPIC GLUTAMATE RECEPTOR"/>
    <property type="match status" value="1"/>
</dbReference>
<evidence type="ECO:0000256" key="4">
    <source>
        <dbReference type="ARBA" id="ARBA00022692"/>
    </source>
</evidence>
<organism evidence="14 15">
    <name type="scientific">Strongylocentrotus purpuratus</name>
    <name type="common">Purple sea urchin</name>
    <dbReference type="NCBI Taxonomy" id="7668"/>
    <lineage>
        <taxon>Eukaryota</taxon>
        <taxon>Metazoa</taxon>
        <taxon>Echinodermata</taxon>
        <taxon>Eleutherozoa</taxon>
        <taxon>Echinozoa</taxon>
        <taxon>Echinoidea</taxon>
        <taxon>Euechinoidea</taxon>
        <taxon>Echinacea</taxon>
        <taxon>Camarodonta</taxon>
        <taxon>Echinidea</taxon>
        <taxon>Strongylocentrotidae</taxon>
        <taxon>Strongylocentrotus</taxon>
    </lineage>
</organism>
<comment type="similarity">
    <text evidence="2">Belongs to the G-protein coupled receptor 3 family.</text>
</comment>
<dbReference type="GeneID" id="583252"/>
<dbReference type="Proteomes" id="UP000007110">
    <property type="component" value="Unassembled WGS sequence"/>
</dbReference>
<proteinExistence type="inferred from homology"/>
<evidence type="ECO:0000259" key="13">
    <source>
        <dbReference type="PROSITE" id="PS50259"/>
    </source>
</evidence>
<evidence type="ECO:0000256" key="3">
    <source>
        <dbReference type="ARBA" id="ARBA00022475"/>
    </source>
</evidence>
<protein>
    <recommendedName>
        <fullName evidence="13">G-protein coupled receptors family 3 profile domain-containing protein</fullName>
    </recommendedName>
</protein>
<dbReference type="Gene3D" id="2.10.50.30">
    <property type="entry name" value="GPCR, family 3, nine cysteines domain"/>
    <property type="match status" value="1"/>
</dbReference>
<dbReference type="OrthoDB" id="9987222at2759"/>
<evidence type="ECO:0000313" key="15">
    <source>
        <dbReference type="Proteomes" id="UP000007110"/>
    </source>
</evidence>
<dbReference type="InterPro" id="IPR017978">
    <property type="entry name" value="GPCR_3_C"/>
</dbReference>
<evidence type="ECO:0000256" key="6">
    <source>
        <dbReference type="ARBA" id="ARBA00023040"/>
    </source>
</evidence>
<dbReference type="GO" id="GO:0001640">
    <property type="term" value="F:adenylate cyclase inhibiting G protein-coupled glutamate receptor activity"/>
    <property type="evidence" value="ECO:0000318"/>
    <property type="project" value="GO_Central"/>
</dbReference>
<dbReference type="CDD" id="cd15045">
    <property type="entry name" value="7tmC_mGluRs"/>
    <property type="match status" value="1"/>
</dbReference>
<keyword evidence="9" id="KW-0325">Glycoprotein</keyword>
<evidence type="ECO:0000256" key="1">
    <source>
        <dbReference type="ARBA" id="ARBA00004651"/>
    </source>
</evidence>
<dbReference type="EnsemblMetazoa" id="XM_030987413">
    <property type="protein sequence ID" value="XP_030843273"/>
    <property type="gene ID" value="LOC583252"/>
</dbReference>
<feature type="transmembrane region" description="Helical" evidence="12">
    <location>
        <begin position="696"/>
        <end position="723"/>
    </location>
</feature>
<evidence type="ECO:0000256" key="7">
    <source>
        <dbReference type="ARBA" id="ARBA00023136"/>
    </source>
</evidence>
<comment type="subcellular location">
    <subcellularLocation>
        <location evidence="1">Cell membrane</location>
        <topology evidence="1">Multi-pass membrane protein</topology>
    </subcellularLocation>
</comment>
<dbReference type="InterPro" id="IPR000337">
    <property type="entry name" value="GPCR_3"/>
</dbReference>
<evidence type="ECO:0000256" key="9">
    <source>
        <dbReference type="ARBA" id="ARBA00023180"/>
    </source>
</evidence>
<keyword evidence="7 12" id="KW-0472">Membrane</keyword>
<feature type="compositionally biased region" description="Basic and acidic residues" evidence="11">
    <location>
        <begin position="881"/>
        <end position="891"/>
    </location>
</feature>
<keyword evidence="5 12" id="KW-1133">Transmembrane helix</keyword>
<evidence type="ECO:0000256" key="11">
    <source>
        <dbReference type="SAM" id="MobiDB-lite"/>
    </source>
</evidence>
<dbReference type="PROSITE" id="PS50259">
    <property type="entry name" value="G_PROTEIN_RECEP_F3_4"/>
    <property type="match status" value="1"/>
</dbReference>
<dbReference type="FunFam" id="3.40.50.2300:FF:000145">
    <property type="entry name" value="Glutamate receptor, metabotropic"/>
    <property type="match status" value="1"/>
</dbReference>
<dbReference type="InParanoid" id="A0A7M7NXM3"/>
<keyword evidence="4 12" id="KW-0812">Transmembrane</keyword>
<dbReference type="InterPro" id="IPR028082">
    <property type="entry name" value="Peripla_BP_I"/>
</dbReference>
<dbReference type="Pfam" id="PF01094">
    <property type="entry name" value="ANF_receptor"/>
    <property type="match status" value="1"/>
</dbReference>